<dbReference type="RefSeq" id="WP_110104817.1">
    <property type="nucleotide sequence ID" value="NZ_JACBZZ010000001.1"/>
</dbReference>
<proteinExistence type="predicted"/>
<dbReference type="OrthoDB" id="4944982at2"/>
<dbReference type="Proteomes" id="UP000246303">
    <property type="component" value="Unassembled WGS sequence"/>
</dbReference>
<protein>
    <submittedName>
        <fullName evidence="1">Uncharacterized protein</fullName>
    </submittedName>
</protein>
<keyword evidence="2" id="KW-1185">Reference proteome</keyword>
<comment type="caution">
    <text evidence="1">The sequence shown here is derived from an EMBL/GenBank/DDBJ whole genome shotgun (WGS) entry which is preliminary data.</text>
</comment>
<gene>
    <name evidence="1" type="ORF">CVS29_03045</name>
</gene>
<reference evidence="1 2" key="1">
    <citation type="submission" date="2018-05" db="EMBL/GenBank/DDBJ databases">
        <title>Genetic diversity of glacier-inhabiting Cryobacterium bacteria in China and description of Cryobacterium mengkeensis sp. nov. and Arthrobacter glacialis sp. nov.</title>
        <authorList>
            <person name="Liu Q."/>
            <person name="Xin Y.-H."/>
        </authorList>
    </citation>
    <scope>NUCLEOTIDE SEQUENCE [LARGE SCALE GENOMIC DNA]</scope>
    <source>
        <strain evidence="1 2">GP3</strain>
    </source>
</reference>
<sequence length="240" mass="24399">MVLSLHRASRVAALLLAAAAGAVLAGCSITVPDPPPVPTLNAGPTDPPSYLERLKAAPVVQPTDGVTSTALPQFISDSRNIACVFTTSQGGNLNQPWEPNNYGDRANGAAPIIPVTNCLMVSYPQPAPADIADNCAGTNLGYLGGTALLFPDRALYGGCRAGVTAMEAAFGVDGTPNPDMDAIPVLASGMAMESQGYRCAPLDNGVACANLADGIGFFIASGKYEIFGPDTQASSTPTAS</sequence>
<dbReference type="PROSITE" id="PS51257">
    <property type="entry name" value="PROKAR_LIPOPROTEIN"/>
    <property type="match status" value="1"/>
</dbReference>
<name>A0A2V3DY91_9MICC</name>
<organism evidence="1 2">
    <name type="scientific">Arthrobacter psychrochitiniphilus</name>
    <dbReference type="NCBI Taxonomy" id="291045"/>
    <lineage>
        <taxon>Bacteria</taxon>
        <taxon>Bacillati</taxon>
        <taxon>Actinomycetota</taxon>
        <taxon>Actinomycetes</taxon>
        <taxon>Micrococcales</taxon>
        <taxon>Micrococcaceae</taxon>
        <taxon>Arthrobacter</taxon>
    </lineage>
</organism>
<dbReference type="EMBL" id="QHLZ01000001">
    <property type="protein sequence ID" value="PXA69532.1"/>
    <property type="molecule type" value="Genomic_DNA"/>
</dbReference>
<accession>A0A2V3DY91</accession>
<evidence type="ECO:0000313" key="2">
    <source>
        <dbReference type="Proteomes" id="UP000246303"/>
    </source>
</evidence>
<dbReference type="AlphaFoldDB" id="A0A2V3DY91"/>
<evidence type="ECO:0000313" key="1">
    <source>
        <dbReference type="EMBL" id="PXA69532.1"/>
    </source>
</evidence>